<reference evidence="3" key="1">
    <citation type="submission" date="2022-11" db="UniProtKB">
        <authorList>
            <consortium name="WormBaseParasite"/>
        </authorList>
    </citation>
    <scope>IDENTIFICATION</scope>
</reference>
<proteinExistence type="predicted"/>
<dbReference type="Proteomes" id="UP000887574">
    <property type="component" value="Unplaced"/>
</dbReference>
<protein>
    <submittedName>
        <fullName evidence="3">Uncharacterized protein</fullName>
    </submittedName>
</protein>
<sequence length="122" mass="14119">MRNIFVQILVHSNPPVHTARQLWDEFQDQMYNQTNVQNNPALRARRVNKHYVLLSSCFASMTCLGFQMPTIREQVEDYFFTGQQHLNDDQPDKAGPTPPPSFYPNSTAEQRSFVEQVERAGC</sequence>
<dbReference type="WBParaSite" id="jg18699">
    <property type="protein sequence ID" value="jg18699"/>
    <property type="gene ID" value="jg18699"/>
</dbReference>
<accession>A0A915DDE6</accession>
<evidence type="ECO:0000256" key="1">
    <source>
        <dbReference type="SAM" id="MobiDB-lite"/>
    </source>
</evidence>
<keyword evidence="2" id="KW-1185">Reference proteome</keyword>
<evidence type="ECO:0000313" key="2">
    <source>
        <dbReference type="Proteomes" id="UP000887574"/>
    </source>
</evidence>
<feature type="region of interest" description="Disordered" evidence="1">
    <location>
        <begin position="81"/>
        <end position="110"/>
    </location>
</feature>
<evidence type="ECO:0000313" key="3">
    <source>
        <dbReference type="WBParaSite" id="jg18699"/>
    </source>
</evidence>
<dbReference type="AlphaFoldDB" id="A0A915DDE6"/>
<organism evidence="2 3">
    <name type="scientific">Ditylenchus dipsaci</name>
    <dbReference type="NCBI Taxonomy" id="166011"/>
    <lineage>
        <taxon>Eukaryota</taxon>
        <taxon>Metazoa</taxon>
        <taxon>Ecdysozoa</taxon>
        <taxon>Nematoda</taxon>
        <taxon>Chromadorea</taxon>
        <taxon>Rhabditida</taxon>
        <taxon>Tylenchina</taxon>
        <taxon>Tylenchomorpha</taxon>
        <taxon>Sphaerularioidea</taxon>
        <taxon>Anguinidae</taxon>
        <taxon>Anguininae</taxon>
        <taxon>Ditylenchus</taxon>
    </lineage>
</organism>
<name>A0A915DDE6_9BILA</name>